<comment type="caution">
    <text evidence="3">The sequence shown here is derived from an EMBL/GenBank/DDBJ whole genome shotgun (WGS) entry which is preliminary data.</text>
</comment>
<feature type="transmembrane region" description="Helical" evidence="1">
    <location>
        <begin position="15"/>
        <end position="39"/>
    </location>
</feature>
<organism evidence="3 4">
    <name type="scientific">Planktothrix agardhii CCAP 1459/11A</name>
    <dbReference type="NCBI Taxonomy" id="282420"/>
    <lineage>
        <taxon>Bacteria</taxon>
        <taxon>Bacillati</taxon>
        <taxon>Cyanobacteriota</taxon>
        <taxon>Cyanophyceae</taxon>
        <taxon>Oscillatoriophycideae</taxon>
        <taxon>Oscillatoriales</taxon>
        <taxon>Microcoleaceae</taxon>
        <taxon>Planktothrix</taxon>
    </lineage>
</organism>
<evidence type="ECO:0000313" key="3">
    <source>
        <dbReference type="EMBL" id="GDZ94997.1"/>
    </source>
</evidence>
<dbReference type="AlphaFoldDB" id="A0A4P6A1T7"/>
<gene>
    <name evidence="3" type="ORF">PA905_31780</name>
</gene>
<feature type="transmembrane region" description="Helical" evidence="1">
    <location>
        <begin position="214"/>
        <end position="238"/>
    </location>
</feature>
<keyword evidence="1" id="KW-1133">Transmembrane helix</keyword>
<feature type="transmembrane region" description="Helical" evidence="1">
    <location>
        <begin position="149"/>
        <end position="170"/>
    </location>
</feature>
<keyword evidence="1" id="KW-0472">Membrane</keyword>
<dbReference type="GO" id="GO:0004175">
    <property type="term" value="F:endopeptidase activity"/>
    <property type="evidence" value="ECO:0007669"/>
    <property type="project" value="UniProtKB-ARBA"/>
</dbReference>
<evidence type="ECO:0000313" key="4">
    <source>
        <dbReference type="Proteomes" id="UP000299794"/>
    </source>
</evidence>
<feature type="transmembrane region" description="Helical" evidence="1">
    <location>
        <begin position="51"/>
        <end position="68"/>
    </location>
</feature>
<feature type="domain" description="CAAX prenyl protease 2/Lysostaphin resistance protein A-like" evidence="2">
    <location>
        <begin position="150"/>
        <end position="242"/>
    </location>
</feature>
<accession>A0A4P6A1T7</accession>
<dbReference type="InterPro" id="IPR003675">
    <property type="entry name" value="Rce1/LyrA-like_dom"/>
</dbReference>
<dbReference type="Pfam" id="PF02517">
    <property type="entry name" value="Rce1-like"/>
    <property type="match status" value="1"/>
</dbReference>
<dbReference type="RefSeq" id="WP_043937984.1">
    <property type="nucleotide sequence ID" value="NZ_BJCD01000051.1"/>
</dbReference>
<name>A0A4P6A1T7_PLAAG</name>
<dbReference type="PANTHER" id="PTHR43592">
    <property type="entry name" value="CAAX AMINO TERMINAL PROTEASE"/>
    <property type="match status" value="1"/>
</dbReference>
<protein>
    <submittedName>
        <fullName evidence="3">Abortive infection protein</fullName>
    </submittedName>
</protein>
<proteinExistence type="predicted"/>
<keyword evidence="1" id="KW-0812">Transmembrane</keyword>
<feature type="transmembrane region" description="Helical" evidence="1">
    <location>
        <begin position="88"/>
        <end position="112"/>
    </location>
</feature>
<dbReference type="EMBL" id="BJCD01000051">
    <property type="protein sequence ID" value="GDZ94997.1"/>
    <property type="molecule type" value="Genomic_DNA"/>
</dbReference>
<sequence>MTFSWLVNAPTPIKIIIFFGVWMGLWMPIAVISAIALNWRPPQPLNETQKLGLLVPLYGIAPIVLWKISQVQGQSFWDYGLSWRSQFFQSTAIGFGLAVISLILLFGFQFVLGLSHWRPQESVQTDQQSSTLNADLHPRNRLIQLGKKASILLPILLIALWISSTEELIFRGFLQKQLQQDYSWFVAATIASLIFALSHLLWEVRNTLPQLPGLGLMGMVLAFACFYDQGSLGLAIGLHGGWIWGITSVDTLGSVTTSKKVPEWVTGLGGKPLAGLLGIVMLLFVAGLLGIVYQEMG</sequence>
<dbReference type="PANTHER" id="PTHR43592:SF27">
    <property type="entry name" value="SLL0360 PROTEIN"/>
    <property type="match status" value="1"/>
</dbReference>
<evidence type="ECO:0000259" key="2">
    <source>
        <dbReference type="Pfam" id="PF02517"/>
    </source>
</evidence>
<feature type="transmembrane region" description="Helical" evidence="1">
    <location>
        <begin position="182"/>
        <end position="202"/>
    </location>
</feature>
<reference evidence="4" key="1">
    <citation type="submission" date="2019-02" db="EMBL/GenBank/DDBJ databases">
        <title>Draft genome sequence of Planktothrix agardhii NIES-905.</title>
        <authorList>
            <person name="Yamaguchi H."/>
            <person name="Suzuki S."/>
            <person name="Kawachi M."/>
        </authorList>
    </citation>
    <scope>NUCLEOTIDE SEQUENCE [LARGE SCALE GENOMIC DNA]</scope>
    <source>
        <strain evidence="4">CCAP 1459/11A</strain>
    </source>
</reference>
<feature type="transmembrane region" description="Helical" evidence="1">
    <location>
        <begin position="273"/>
        <end position="293"/>
    </location>
</feature>
<dbReference type="GO" id="GO:0080120">
    <property type="term" value="P:CAAX-box protein maturation"/>
    <property type="evidence" value="ECO:0007669"/>
    <property type="project" value="UniProtKB-ARBA"/>
</dbReference>
<dbReference type="Proteomes" id="UP000299794">
    <property type="component" value="Unassembled WGS sequence"/>
</dbReference>
<evidence type="ECO:0000256" key="1">
    <source>
        <dbReference type="SAM" id="Phobius"/>
    </source>
</evidence>